<accession>A0A0F9CNC7</accession>
<dbReference type="EMBL" id="LAZR01043401">
    <property type="protein sequence ID" value="KKL07166.1"/>
    <property type="molecule type" value="Genomic_DNA"/>
</dbReference>
<reference evidence="2" key="1">
    <citation type="journal article" date="2015" name="Nature">
        <title>Complex archaea that bridge the gap between prokaryotes and eukaryotes.</title>
        <authorList>
            <person name="Spang A."/>
            <person name="Saw J.H."/>
            <person name="Jorgensen S.L."/>
            <person name="Zaremba-Niedzwiedzka K."/>
            <person name="Martijn J."/>
            <person name="Lind A.E."/>
            <person name="van Eijk R."/>
            <person name="Schleper C."/>
            <person name="Guy L."/>
            <person name="Ettema T.J."/>
        </authorList>
    </citation>
    <scope>NUCLEOTIDE SEQUENCE</scope>
</reference>
<feature type="compositionally biased region" description="Low complexity" evidence="1">
    <location>
        <begin position="39"/>
        <end position="80"/>
    </location>
</feature>
<evidence type="ECO:0000256" key="1">
    <source>
        <dbReference type="SAM" id="MobiDB-lite"/>
    </source>
</evidence>
<dbReference type="AlphaFoldDB" id="A0A0F9CNC7"/>
<gene>
    <name evidence="2" type="ORF">LCGC14_2588750</name>
</gene>
<evidence type="ECO:0000313" key="2">
    <source>
        <dbReference type="EMBL" id="KKL07166.1"/>
    </source>
</evidence>
<name>A0A0F9CNC7_9ZZZZ</name>
<protein>
    <submittedName>
        <fullName evidence="2">Uncharacterized protein</fullName>
    </submittedName>
</protein>
<sequence length="92" mass="9529">MFFKFLKGRLSSKTNDKNTMDTTQMPDTPVTPTPGEGDVSPAVPAATPSPDGQPAEPQTEPSTPQPEAAPESQPEQPAAPMGTEPQTPGQAG</sequence>
<organism evidence="2">
    <name type="scientific">marine sediment metagenome</name>
    <dbReference type="NCBI Taxonomy" id="412755"/>
    <lineage>
        <taxon>unclassified sequences</taxon>
        <taxon>metagenomes</taxon>
        <taxon>ecological metagenomes</taxon>
    </lineage>
</organism>
<feature type="region of interest" description="Disordered" evidence="1">
    <location>
        <begin position="1"/>
        <end position="92"/>
    </location>
</feature>
<comment type="caution">
    <text evidence="2">The sequence shown here is derived from an EMBL/GenBank/DDBJ whole genome shotgun (WGS) entry which is preliminary data.</text>
</comment>
<proteinExistence type="predicted"/>